<evidence type="ECO:0000256" key="1">
    <source>
        <dbReference type="ARBA" id="ARBA00010928"/>
    </source>
</evidence>
<dbReference type="PANTHER" id="PTHR22604:SF105">
    <property type="entry name" value="TRANS-1,2-DIHYDROBENZENE-1,2-DIOL DEHYDROGENASE"/>
    <property type="match status" value="1"/>
</dbReference>
<evidence type="ECO:0000256" key="2">
    <source>
        <dbReference type="ARBA" id="ARBA00023002"/>
    </source>
</evidence>
<evidence type="ECO:0000259" key="3">
    <source>
        <dbReference type="Pfam" id="PF01408"/>
    </source>
</evidence>
<sequence>MTLRIGLIGASRIATTAIIAPAAGRSDVQVTAVAARDPERARAYAAPHGVPHVAADYASLIARDDVDLVYVGLPPAGHAAWTIAALEAGKPVLCEKPFARDAAEAQAMVEAAGRTGQVLIEAFHYRFHAVMDRALALVRSGALGALQRAHAVFQVPIPKDIDDLRWRADQAGGALMDLGCYPLHILRTLIGAEPEVLSAQGVFDNGVDAAMSASLAFPGGVEAQISCSMIPDAPGAVAVLEGSEGRLEIINFIAPQIGCRMTATIRGETQVLPTDGPTTYEAQLDHVLDVLAGRAAQITGGADAIANMAAIDAIYRAAGRP</sequence>
<gene>
    <name evidence="5" type="ORF">ACFQ27_02820</name>
</gene>
<dbReference type="InterPro" id="IPR055170">
    <property type="entry name" value="GFO_IDH_MocA-like_dom"/>
</dbReference>
<keyword evidence="6" id="KW-1185">Reference proteome</keyword>
<reference evidence="6" key="1">
    <citation type="journal article" date="2019" name="Int. J. Syst. Evol. Microbiol.">
        <title>The Global Catalogue of Microorganisms (GCM) 10K type strain sequencing project: providing services to taxonomists for standard genome sequencing and annotation.</title>
        <authorList>
            <consortium name="The Broad Institute Genomics Platform"/>
            <consortium name="The Broad Institute Genome Sequencing Center for Infectious Disease"/>
            <person name="Wu L."/>
            <person name="Ma J."/>
        </authorList>
    </citation>
    <scope>NUCLEOTIDE SEQUENCE [LARGE SCALE GENOMIC DNA]</scope>
    <source>
        <strain evidence="6">CCUG 55074</strain>
    </source>
</reference>
<name>A0ABW3SX51_9CAUL</name>
<dbReference type="Pfam" id="PF22725">
    <property type="entry name" value="GFO_IDH_MocA_C3"/>
    <property type="match status" value="1"/>
</dbReference>
<feature type="domain" description="Gfo/Idh/MocA-like oxidoreductase N-terminal" evidence="3">
    <location>
        <begin position="3"/>
        <end position="121"/>
    </location>
</feature>
<dbReference type="Proteomes" id="UP001597216">
    <property type="component" value="Unassembled WGS sequence"/>
</dbReference>
<dbReference type="SUPFAM" id="SSF51735">
    <property type="entry name" value="NAD(P)-binding Rossmann-fold domains"/>
    <property type="match status" value="1"/>
</dbReference>
<comment type="similarity">
    <text evidence="1">Belongs to the Gfo/Idh/MocA family.</text>
</comment>
<dbReference type="Pfam" id="PF01408">
    <property type="entry name" value="GFO_IDH_MocA"/>
    <property type="match status" value="1"/>
</dbReference>
<proteinExistence type="inferred from homology"/>
<feature type="domain" description="GFO/IDH/MocA-like oxidoreductase" evidence="4">
    <location>
        <begin position="133"/>
        <end position="248"/>
    </location>
</feature>
<evidence type="ECO:0000313" key="5">
    <source>
        <dbReference type="EMBL" id="MFD1189499.1"/>
    </source>
</evidence>
<organism evidence="5 6">
    <name type="scientific">Phenylobacterium conjunctum</name>
    <dbReference type="NCBI Taxonomy" id="1298959"/>
    <lineage>
        <taxon>Bacteria</taxon>
        <taxon>Pseudomonadati</taxon>
        <taxon>Pseudomonadota</taxon>
        <taxon>Alphaproteobacteria</taxon>
        <taxon>Caulobacterales</taxon>
        <taxon>Caulobacteraceae</taxon>
        <taxon>Phenylobacterium</taxon>
    </lineage>
</organism>
<dbReference type="Gene3D" id="3.30.360.10">
    <property type="entry name" value="Dihydrodipicolinate Reductase, domain 2"/>
    <property type="match status" value="1"/>
</dbReference>
<protein>
    <submittedName>
        <fullName evidence="5">Gfo/Idh/MocA family protein</fullName>
    </submittedName>
</protein>
<evidence type="ECO:0000259" key="4">
    <source>
        <dbReference type="Pfam" id="PF22725"/>
    </source>
</evidence>
<comment type="caution">
    <text evidence="5">The sequence shown here is derived from an EMBL/GenBank/DDBJ whole genome shotgun (WGS) entry which is preliminary data.</text>
</comment>
<dbReference type="InterPro" id="IPR036291">
    <property type="entry name" value="NAD(P)-bd_dom_sf"/>
</dbReference>
<keyword evidence="2" id="KW-0560">Oxidoreductase</keyword>
<dbReference type="PANTHER" id="PTHR22604">
    <property type="entry name" value="OXIDOREDUCTASES"/>
    <property type="match status" value="1"/>
</dbReference>
<dbReference type="SUPFAM" id="SSF55347">
    <property type="entry name" value="Glyceraldehyde-3-phosphate dehydrogenase-like, C-terminal domain"/>
    <property type="match status" value="1"/>
</dbReference>
<dbReference type="InterPro" id="IPR050984">
    <property type="entry name" value="Gfo/Idh/MocA_domain"/>
</dbReference>
<dbReference type="InterPro" id="IPR000683">
    <property type="entry name" value="Gfo/Idh/MocA-like_OxRdtase_N"/>
</dbReference>
<evidence type="ECO:0000313" key="6">
    <source>
        <dbReference type="Proteomes" id="UP001597216"/>
    </source>
</evidence>
<dbReference type="RefSeq" id="WP_377352364.1">
    <property type="nucleotide sequence ID" value="NZ_JBHTLQ010000004.1"/>
</dbReference>
<accession>A0ABW3SX51</accession>
<dbReference type="EMBL" id="JBHTLQ010000004">
    <property type="protein sequence ID" value="MFD1189499.1"/>
    <property type="molecule type" value="Genomic_DNA"/>
</dbReference>
<dbReference type="Gene3D" id="3.40.50.720">
    <property type="entry name" value="NAD(P)-binding Rossmann-like Domain"/>
    <property type="match status" value="1"/>
</dbReference>